<proteinExistence type="predicted"/>
<organism evidence="1 2">
    <name type="scientific">Acrobeloides nanus</name>
    <dbReference type="NCBI Taxonomy" id="290746"/>
    <lineage>
        <taxon>Eukaryota</taxon>
        <taxon>Metazoa</taxon>
        <taxon>Ecdysozoa</taxon>
        <taxon>Nematoda</taxon>
        <taxon>Chromadorea</taxon>
        <taxon>Rhabditida</taxon>
        <taxon>Tylenchina</taxon>
        <taxon>Cephalobomorpha</taxon>
        <taxon>Cephaloboidea</taxon>
        <taxon>Cephalobidae</taxon>
        <taxon>Acrobeloides</taxon>
    </lineage>
</organism>
<protein>
    <submittedName>
        <fullName evidence="2">Uncharacterized protein</fullName>
    </submittedName>
</protein>
<reference evidence="2" key="1">
    <citation type="submission" date="2022-11" db="UniProtKB">
        <authorList>
            <consortium name="WormBaseParasite"/>
        </authorList>
    </citation>
    <scope>IDENTIFICATION</scope>
</reference>
<name>A0A914CCY7_9BILA</name>
<keyword evidence="1" id="KW-1185">Reference proteome</keyword>
<dbReference type="AlphaFoldDB" id="A0A914CCY7"/>
<accession>A0A914CCY7</accession>
<evidence type="ECO:0000313" key="1">
    <source>
        <dbReference type="Proteomes" id="UP000887540"/>
    </source>
</evidence>
<dbReference type="WBParaSite" id="ACRNAN_Path_852.g3291.t1">
    <property type="protein sequence ID" value="ACRNAN_Path_852.g3291.t1"/>
    <property type="gene ID" value="ACRNAN_Path_852.g3291"/>
</dbReference>
<evidence type="ECO:0000313" key="2">
    <source>
        <dbReference type="WBParaSite" id="ACRNAN_Path_852.g3291.t1"/>
    </source>
</evidence>
<sequence length="280" mass="31728">MSNLFSSTNGTLTVLFLNQDNSAWNRAVIWFRIREIHTANCFDIYNYGSLKPKGAITHLTYNATSSGSCIYTLILKPVGQVFFYDIDYIVNFYIDLRKYILGSIQKDWLSFTAYGNSESLLSFIIPSNGVLKTSMRYPQNLNYDDKITFSDSIEGIMMATSDYYPHTVSKNLTCQSCYSWNNCSICNATFTLQFTDVVISNSIHGYLNITIDEKTQSFHNINLTGTSFIVNGSNLRVNSDYSASRILIQYKADEIKTGPCIDIINDCNQYTNLCNNPAYP</sequence>
<dbReference type="Proteomes" id="UP000887540">
    <property type="component" value="Unplaced"/>
</dbReference>